<keyword evidence="5" id="KW-0175">Coiled coil</keyword>
<evidence type="ECO:0000259" key="7">
    <source>
        <dbReference type="Pfam" id="PF08100"/>
    </source>
</evidence>
<gene>
    <name evidence="8" type="ORF">BDV25DRAFT_168615</name>
</gene>
<proteinExistence type="predicted"/>
<dbReference type="Proteomes" id="UP000325780">
    <property type="component" value="Unassembled WGS sequence"/>
</dbReference>
<dbReference type="InterPro" id="IPR036388">
    <property type="entry name" value="WH-like_DNA-bd_sf"/>
</dbReference>
<dbReference type="EMBL" id="ML742037">
    <property type="protein sequence ID" value="KAE8153614.1"/>
    <property type="molecule type" value="Genomic_DNA"/>
</dbReference>
<dbReference type="InterPro" id="IPR012967">
    <property type="entry name" value="COMT_dimerisation"/>
</dbReference>
<dbReference type="InterPro" id="IPR029063">
    <property type="entry name" value="SAM-dependent_MTases_sf"/>
</dbReference>
<dbReference type="Gene3D" id="1.10.10.10">
    <property type="entry name" value="Winged helix-like DNA-binding domain superfamily/Winged helix DNA-binding domain"/>
    <property type="match status" value="1"/>
</dbReference>
<name>A0A5N6U4W3_ASPAV</name>
<dbReference type="Gene3D" id="3.40.50.150">
    <property type="entry name" value="Vaccinia Virus protein VP39"/>
    <property type="match status" value="1"/>
</dbReference>
<keyword evidence="2 8" id="KW-0808">Transferase</keyword>
<feature type="active site" description="Proton acceptor" evidence="4">
    <location>
        <position position="307"/>
    </location>
</feature>
<keyword evidence="9" id="KW-1185">Reference proteome</keyword>
<dbReference type="Pfam" id="PF00891">
    <property type="entry name" value="Methyltransf_2"/>
    <property type="match status" value="1"/>
</dbReference>
<dbReference type="SUPFAM" id="SSF46785">
    <property type="entry name" value="Winged helix' DNA-binding domain"/>
    <property type="match status" value="1"/>
</dbReference>
<feature type="domain" description="O-methyltransferase C-terminal" evidence="6">
    <location>
        <begin position="216"/>
        <end position="377"/>
    </location>
</feature>
<dbReference type="Pfam" id="PF08100">
    <property type="entry name" value="Dimerisation"/>
    <property type="match status" value="1"/>
</dbReference>
<keyword evidence="1 8" id="KW-0489">Methyltransferase</keyword>
<organism evidence="8 9">
    <name type="scientific">Aspergillus avenaceus</name>
    <dbReference type="NCBI Taxonomy" id="36643"/>
    <lineage>
        <taxon>Eukaryota</taxon>
        <taxon>Fungi</taxon>
        <taxon>Dikarya</taxon>
        <taxon>Ascomycota</taxon>
        <taxon>Pezizomycotina</taxon>
        <taxon>Eurotiomycetes</taxon>
        <taxon>Eurotiomycetidae</taxon>
        <taxon>Eurotiales</taxon>
        <taxon>Aspergillaceae</taxon>
        <taxon>Aspergillus</taxon>
        <taxon>Aspergillus subgen. Circumdati</taxon>
    </lineage>
</organism>
<evidence type="ECO:0000259" key="6">
    <source>
        <dbReference type="Pfam" id="PF00891"/>
    </source>
</evidence>
<feature type="coiled-coil region" evidence="5">
    <location>
        <begin position="10"/>
        <end position="42"/>
    </location>
</feature>
<evidence type="ECO:0000313" key="8">
    <source>
        <dbReference type="EMBL" id="KAE8153614.1"/>
    </source>
</evidence>
<dbReference type="AlphaFoldDB" id="A0A5N6U4W3"/>
<dbReference type="InterPro" id="IPR036390">
    <property type="entry name" value="WH_DNA-bd_sf"/>
</dbReference>
<dbReference type="OrthoDB" id="1535081at2759"/>
<dbReference type="PANTHER" id="PTHR43712">
    <property type="entry name" value="PUTATIVE (AFU_ORTHOLOGUE AFUA_4G14580)-RELATED"/>
    <property type="match status" value="1"/>
</dbReference>
<evidence type="ECO:0000256" key="1">
    <source>
        <dbReference type="ARBA" id="ARBA00022603"/>
    </source>
</evidence>
<reference evidence="8 9" key="1">
    <citation type="submission" date="2019-04" db="EMBL/GenBank/DDBJ databases">
        <title>Friends and foes A comparative genomics study of 23 Aspergillus species from section Flavi.</title>
        <authorList>
            <consortium name="DOE Joint Genome Institute"/>
            <person name="Kjaerbolling I."/>
            <person name="Vesth T."/>
            <person name="Frisvad J.C."/>
            <person name="Nybo J.L."/>
            <person name="Theobald S."/>
            <person name="Kildgaard S."/>
            <person name="Isbrandt T."/>
            <person name="Kuo A."/>
            <person name="Sato A."/>
            <person name="Lyhne E.K."/>
            <person name="Kogle M.E."/>
            <person name="Wiebenga A."/>
            <person name="Kun R.S."/>
            <person name="Lubbers R.J."/>
            <person name="Makela M.R."/>
            <person name="Barry K."/>
            <person name="Chovatia M."/>
            <person name="Clum A."/>
            <person name="Daum C."/>
            <person name="Haridas S."/>
            <person name="He G."/>
            <person name="LaButti K."/>
            <person name="Lipzen A."/>
            <person name="Mondo S."/>
            <person name="Riley R."/>
            <person name="Salamov A."/>
            <person name="Simmons B.A."/>
            <person name="Magnuson J.K."/>
            <person name="Henrissat B."/>
            <person name="Mortensen U.H."/>
            <person name="Larsen T.O."/>
            <person name="Devries R.P."/>
            <person name="Grigoriev I.V."/>
            <person name="Machida M."/>
            <person name="Baker S.E."/>
            <person name="Andersen M.R."/>
        </authorList>
    </citation>
    <scope>NUCLEOTIDE SEQUENCE [LARGE SCALE GENOMIC DNA]</scope>
    <source>
        <strain evidence="8 9">IBT 18842</strain>
    </source>
</reference>
<dbReference type="GO" id="GO:0008171">
    <property type="term" value="F:O-methyltransferase activity"/>
    <property type="evidence" value="ECO:0007669"/>
    <property type="project" value="InterPro"/>
</dbReference>
<dbReference type="GO" id="GO:0032259">
    <property type="term" value="P:methylation"/>
    <property type="evidence" value="ECO:0007669"/>
    <property type="project" value="UniProtKB-KW"/>
</dbReference>
<protein>
    <submittedName>
        <fullName evidence="8">S-adenosyl-L-methionine-dependent methyltransferase</fullName>
    </submittedName>
</protein>
<sequence length="398" mass="44282">MDHAKIKSLLADAQSSLQAYEADEVEATRKEALERVLKLARAIEKPRDAILKLGFSPTILMAVKVAVDLDVFNSLCNASASVPVDELAAPKSADPLLVERIMRLLVAHGYADESAPCEYFATALSKEMTQRTSIGVVESIFLDLLPAAQKTPEFLQKTGYQNPEEPTNGPLQYTNNINVDTFTWLCQNPESMTRFNAFMQGQRADRVFWADWFPVQERILDGADKSADGPLLVDIGGGLGHDLLGFKERFPDAPGRLILEDLPEVVEDGKATLGLEAAGIDAVSHDFFAEEQPVKGARVYYFKNIMHDWSDEKLRLVFKLLATAMKPGYSKIILEEYILPDMGARSLESMTDLGILVFCTGMERTRQRWINLMDSVGLKAKFWTREGDAQGIIEAEFP</sequence>
<evidence type="ECO:0000256" key="5">
    <source>
        <dbReference type="SAM" id="Coils"/>
    </source>
</evidence>
<dbReference type="PIRSF" id="PIRSF005739">
    <property type="entry name" value="O-mtase"/>
    <property type="match status" value="1"/>
</dbReference>
<dbReference type="InterPro" id="IPR016461">
    <property type="entry name" value="COMT-like"/>
</dbReference>
<keyword evidence="3" id="KW-0949">S-adenosyl-L-methionine</keyword>
<feature type="domain" description="O-methyltransferase dimerisation" evidence="7">
    <location>
        <begin position="60"/>
        <end position="129"/>
    </location>
</feature>
<evidence type="ECO:0000256" key="3">
    <source>
        <dbReference type="ARBA" id="ARBA00022691"/>
    </source>
</evidence>
<dbReference type="PROSITE" id="PS51683">
    <property type="entry name" value="SAM_OMT_II"/>
    <property type="match status" value="1"/>
</dbReference>
<evidence type="ECO:0000256" key="2">
    <source>
        <dbReference type="ARBA" id="ARBA00022679"/>
    </source>
</evidence>
<feature type="non-terminal residue" evidence="8">
    <location>
        <position position="1"/>
    </location>
</feature>
<evidence type="ECO:0000313" key="9">
    <source>
        <dbReference type="Proteomes" id="UP000325780"/>
    </source>
</evidence>
<dbReference type="SUPFAM" id="SSF53335">
    <property type="entry name" value="S-adenosyl-L-methionine-dependent methyltransferases"/>
    <property type="match status" value="1"/>
</dbReference>
<accession>A0A5N6U4W3</accession>
<evidence type="ECO:0000256" key="4">
    <source>
        <dbReference type="PIRSR" id="PIRSR005739-1"/>
    </source>
</evidence>
<dbReference type="GO" id="GO:0044550">
    <property type="term" value="P:secondary metabolite biosynthetic process"/>
    <property type="evidence" value="ECO:0007669"/>
    <property type="project" value="UniProtKB-ARBA"/>
</dbReference>
<dbReference type="GO" id="GO:0046983">
    <property type="term" value="F:protein dimerization activity"/>
    <property type="evidence" value="ECO:0007669"/>
    <property type="project" value="InterPro"/>
</dbReference>
<dbReference type="InterPro" id="IPR001077">
    <property type="entry name" value="COMT_C"/>
</dbReference>
<dbReference type="PANTHER" id="PTHR43712:SF1">
    <property type="entry name" value="HYPOTHETICAL O-METHYLTRANSFERASE (EUROFUNG)-RELATED"/>
    <property type="match status" value="1"/>
</dbReference>